<keyword evidence="2" id="KW-1185">Reference proteome</keyword>
<accession>A0ABR9S4A5</accession>
<dbReference type="InterPro" id="IPR021317">
    <property type="entry name" value="DUF2917"/>
</dbReference>
<dbReference type="Pfam" id="PF11142">
    <property type="entry name" value="DUF2917"/>
    <property type="match status" value="1"/>
</dbReference>
<comment type="caution">
    <text evidence="1">The sequence shown here is derived from an EMBL/GenBank/DDBJ whole genome shotgun (WGS) entry which is preliminary data.</text>
</comment>
<sequence>MVQGPTVSLPPRQLFELPDAASARILCTAGCLWVTIDHDPRDVVLHPGESFEGTAGRRALVYALEPSAFVLAPASQRAIGHAHGRDRARRTAFVWGCA</sequence>
<protein>
    <submittedName>
        <fullName evidence="1">DUF2917 domain-containing protein</fullName>
    </submittedName>
</protein>
<evidence type="ECO:0000313" key="2">
    <source>
        <dbReference type="Proteomes" id="UP000806285"/>
    </source>
</evidence>
<evidence type="ECO:0000313" key="1">
    <source>
        <dbReference type="EMBL" id="MBE7368353.1"/>
    </source>
</evidence>
<organism evidence="1 2">
    <name type="scientific">Ramlibacter pallidus</name>
    <dbReference type="NCBI Taxonomy" id="2780087"/>
    <lineage>
        <taxon>Bacteria</taxon>
        <taxon>Pseudomonadati</taxon>
        <taxon>Pseudomonadota</taxon>
        <taxon>Betaproteobacteria</taxon>
        <taxon>Burkholderiales</taxon>
        <taxon>Comamonadaceae</taxon>
        <taxon>Ramlibacter</taxon>
    </lineage>
</organism>
<name>A0ABR9S4A5_9BURK</name>
<dbReference type="EMBL" id="JADDIV010000003">
    <property type="protein sequence ID" value="MBE7368353.1"/>
    <property type="molecule type" value="Genomic_DNA"/>
</dbReference>
<dbReference type="RefSeq" id="WP_193676948.1">
    <property type="nucleotide sequence ID" value="NZ_JADDIV010000003.1"/>
</dbReference>
<dbReference type="Proteomes" id="UP000806285">
    <property type="component" value="Unassembled WGS sequence"/>
</dbReference>
<reference evidence="1 2" key="1">
    <citation type="submission" date="2020-10" db="EMBL/GenBank/DDBJ databases">
        <title>Ramlibacter sp. HM2 16S ribosomal RNA gene Genome sequencing and assembly.</title>
        <authorList>
            <person name="Kang M."/>
        </authorList>
    </citation>
    <scope>NUCLEOTIDE SEQUENCE [LARGE SCALE GENOMIC DNA]</scope>
    <source>
        <strain evidence="1 2">HM2</strain>
    </source>
</reference>
<gene>
    <name evidence="1" type="ORF">IM787_12410</name>
</gene>
<proteinExistence type="predicted"/>